<evidence type="ECO:0008006" key="9">
    <source>
        <dbReference type="Google" id="ProtNLM"/>
    </source>
</evidence>
<comment type="caution">
    <text evidence="7">The sequence shown here is derived from an EMBL/GenBank/DDBJ whole genome shotgun (WGS) entry which is preliminary data.</text>
</comment>
<keyword evidence="8" id="KW-1185">Reference proteome</keyword>
<dbReference type="PANTHER" id="PTHR43285">
    <property type="entry name" value="ANTHRANILATE PHOSPHORIBOSYLTRANSFERASE"/>
    <property type="match status" value="1"/>
</dbReference>
<dbReference type="AlphaFoldDB" id="A0A0F8VI08"/>
<dbReference type="Pfam" id="PF02885">
    <property type="entry name" value="Glycos_trans_3N"/>
    <property type="match status" value="1"/>
</dbReference>
<evidence type="ECO:0000313" key="7">
    <source>
        <dbReference type="EMBL" id="KKK22731.1"/>
    </source>
</evidence>
<dbReference type="EMBL" id="JYKN01000875">
    <property type="protein sequence ID" value="KKK22731.1"/>
    <property type="molecule type" value="Genomic_DNA"/>
</dbReference>
<protein>
    <recommendedName>
        <fullName evidence="9">Anthranilate phosphoribosyltransferase</fullName>
    </recommendedName>
</protein>
<evidence type="ECO:0000256" key="3">
    <source>
        <dbReference type="SAM" id="MobiDB-lite"/>
    </source>
</evidence>
<feature type="domain" description="Glycosyl transferase family 3 N-terminal" evidence="6">
    <location>
        <begin position="66"/>
        <end position="119"/>
    </location>
</feature>
<sequence length="463" mass="50153">MTRSAPIASVLPQLRALCLLTLLSKGLKSILPLFRAPMSASLRQKPESISISPLLKKLAYPASEVAVEASEIASAFALIFEDRLSDIQTAALLTLLHSTGKDRDAEVIAKCSHQMREAARQVNKTALRQAIQARGRKEGTYRGGLCDIVGTGGDSHSTFNISTTSSILASPLLMTAKHGNRAQTSFSGSADVLNAISPVPPKISAVTAQNLHEVYAATNYAFLFAPNFHYGMMYADNVRRNLGLRTIFNLMGPLANPVDWAIEARVVGVAYQALGPVFVEALRQNGCKKALVVCGMEDLDEISCAGKTNCWQLSEIPNPEYTEGEDSNDDEERVPRTIAKLESFQLEPADFGLPVYPLTAVYGRKMPKENAAKLMSILRNELPRDDPILSFVLMNVAALLVTSGVCESDTSNMGPGDDGQVITERGPGGGRWKEGVRRARWTIESGAALKCLEGFIEVTNKLQ</sequence>
<organism evidence="7 8">
    <name type="scientific">Aspergillus ochraceoroseus</name>
    <dbReference type="NCBI Taxonomy" id="138278"/>
    <lineage>
        <taxon>Eukaryota</taxon>
        <taxon>Fungi</taxon>
        <taxon>Dikarya</taxon>
        <taxon>Ascomycota</taxon>
        <taxon>Pezizomycotina</taxon>
        <taxon>Eurotiomycetes</taxon>
        <taxon>Eurotiomycetidae</taxon>
        <taxon>Eurotiales</taxon>
        <taxon>Aspergillaceae</taxon>
        <taxon>Aspergillus</taxon>
        <taxon>Aspergillus subgen. Nidulantes</taxon>
    </lineage>
</organism>
<proteinExistence type="predicted"/>
<dbReference type="Gene3D" id="1.20.970.10">
    <property type="entry name" value="Transferase, Pyrimidine Nucleoside Phosphorylase, Chain C"/>
    <property type="match status" value="1"/>
</dbReference>
<keyword evidence="4" id="KW-0732">Signal</keyword>
<dbReference type="InterPro" id="IPR017459">
    <property type="entry name" value="Glycosyl_Trfase_fam3_N_dom"/>
</dbReference>
<dbReference type="InterPro" id="IPR000312">
    <property type="entry name" value="Glycosyl_Trfase_fam3"/>
</dbReference>
<evidence type="ECO:0000313" key="8">
    <source>
        <dbReference type="Proteomes" id="UP000034947"/>
    </source>
</evidence>
<dbReference type="Gene3D" id="3.40.1030.10">
    <property type="entry name" value="Nucleoside phosphorylase/phosphoribosyltransferase catalytic domain"/>
    <property type="match status" value="1"/>
</dbReference>
<dbReference type="Pfam" id="PF00591">
    <property type="entry name" value="Glycos_transf_3"/>
    <property type="match status" value="1"/>
</dbReference>
<name>A0A0F8VI08_9EURO</name>
<evidence type="ECO:0000256" key="1">
    <source>
        <dbReference type="ARBA" id="ARBA00022676"/>
    </source>
</evidence>
<dbReference type="SUPFAM" id="SSF52418">
    <property type="entry name" value="Nucleoside phosphorylase/phosphoribosyltransferase catalytic domain"/>
    <property type="match status" value="1"/>
</dbReference>
<keyword evidence="1" id="KW-0328">Glycosyltransferase</keyword>
<dbReference type="GO" id="GO:0000162">
    <property type="term" value="P:L-tryptophan biosynthetic process"/>
    <property type="evidence" value="ECO:0007669"/>
    <property type="project" value="InterPro"/>
</dbReference>
<evidence type="ECO:0000256" key="2">
    <source>
        <dbReference type="ARBA" id="ARBA00022679"/>
    </source>
</evidence>
<feature type="chain" id="PRO_5002529102" description="Anthranilate phosphoribosyltransferase" evidence="4">
    <location>
        <begin position="17"/>
        <end position="463"/>
    </location>
</feature>
<gene>
    <name evidence="7" type="ORF">AOCH_004168</name>
</gene>
<dbReference type="GO" id="GO:0005829">
    <property type="term" value="C:cytosol"/>
    <property type="evidence" value="ECO:0007669"/>
    <property type="project" value="TreeGrafter"/>
</dbReference>
<evidence type="ECO:0000259" key="5">
    <source>
        <dbReference type="Pfam" id="PF00591"/>
    </source>
</evidence>
<dbReference type="FunFam" id="3.40.1030.10:FF:000008">
    <property type="entry name" value="Anthranilate phosphoribosyltransferase, putative"/>
    <property type="match status" value="1"/>
</dbReference>
<evidence type="ECO:0000259" key="6">
    <source>
        <dbReference type="Pfam" id="PF02885"/>
    </source>
</evidence>
<feature type="region of interest" description="Disordered" evidence="3">
    <location>
        <begin position="410"/>
        <end position="433"/>
    </location>
</feature>
<dbReference type="InterPro" id="IPR035902">
    <property type="entry name" value="Nuc_phospho_transferase"/>
</dbReference>
<dbReference type="VEuPathDB" id="FungiDB:P175DRAFT_0560271"/>
<dbReference type="Proteomes" id="UP000034947">
    <property type="component" value="Unassembled WGS sequence"/>
</dbReference>
<dbReference type="OrthoDB" id="427800at2759"/>
<keyword evidence="2" id="KW-0808">Transferase</keyword>
<reference evidence="7 8" key="1">
    <citation type="submission" date="2015-02" db="EMBL/GenBank/DDBJ databases">
        <title>Draft Genome Sequences of Two Closely-Related Aflatoxigenic Aspergillus Species Obtained from the Cote d'Ivoire.</title>
        <authorList>
            <person name="Moore G.G."/>
            <person name="Beltz S.B."/>
            <person name="Mack B.M."/>
        </authorList>
    </citation>
    <scope>NUCLEOTIDE SEQUENCE [LARGE SCALE GENOMIC DNA]</scope>
    <source>
        <strain evidence="7 8">SRRC1432</strain>
    </source>
</reference>
<dbReference type="PANTHER" id="PTHR43285:SF2">
    <property type="entry name" value="ANTHRANILATE PHOSPHORIBOSYLTRANSFERASE"/>
    <property type="match status" value="1"/>
</dbReference>
<evidence type="ECO:0000256" key="4">
    <source>
        <dbReference type="SAM" id="SignalP"/>
    </source>
</evidence>
<feature type="signal peptide" evidence="4">
    <location>
        <begin position="1"/>
        <end position="16"/>
    </location>
</feature>
<dbReference type="GO" id="GO:0004048">
    <property type="term" value="F:anthranilate phosphoribosyltransferase activity"/>
    <property type="evidence" value="ECO:0007669"/>
    <property type="project" value="InterPro"/>
</dbReference>
<feature type="domain" description="Glycosyl transferase family 3" evidence="5">
    <location>
        <begin position="145"/>
        <end position="449"/>
    </location>
</feature>
<dbReference type="InterPro" id="IPR005940">
    <property type="entry name" value="Anthranilate_Pribosyl_Tfrase"/>
</dbReference>
<accession>A0A0F8VI08</accession>